<evidence type="ECO:0000313" key="1">
    <source>
        <dbReference type="EMBL" id="KAK8854427.1"/>
    </source>
</evidence>
<dbReference type="Proteomes" id="UP001470230">
    <property type="component" value="Unassembled WGS sequence"/>
</dbReference>
<comment type="caution">
    <text evidence="1">The sequence shown here is derived from an EMBL/GenBank/DDBJ whole genome shotgun (WGS) entry which is preliminary data.</text>
</comment>
<name>A0ABR2HYJ3_9EUKA</name>
<organism evidence="1 2">
    <name type="scientific">Tritrichomonas musculus</name>
    <dbReference type="NCBI Taxonomy" id="1915356"/>
    <lineage>
        <taxon>Eukaryota</taxon>
        <taxon>Metamonada</taxon>
        <taxon>Parabasalia</taxon>
        <taxon>Tritrichomonadida</taxon>
        <taxon>Tritrichomonadidae</taxon>
        <taxon>Tritrichomonas</taxon>
    </lineage>
</organism>
<accession>A0ABR2HYJ3</accession>
<gene>
    <name evidence="1" type="ORF">M9Y10_016989</name>
</gene>
<keyword evidence="2" id="KW-1185">Reference proteome</keyword>
<sequence>MKVQSNTNIQIYIMINIDTSIKIKASKLFLETWNNDEVAESLVQKSNTINFSCSASRAFIKEFLSYFYPQEEFNQIFRHFATSFTTDENSKNTSNTCKLFSYYQNFVEHEKYSSIGFPELE</sequence>
<reference evidence="1 2" key="1">
    <citation type="submission" date="2024-04" db="EMBL/GenBank/DDBJ databases">
        <title>Tritrichomonas musculus Genome.</title>
        <authorList>
            <person name="Alves-Ferreira E."/>
            <person name="Grigg M."/>
            <person name="Lorenzi H."/>
            <person name="Galac M."/>
        </authorList>
    </citation>
    <scope>NUCLEOTIDE SEQUENCE [LARGE SCALE GENOMIC DNA]</scope>
    <source>
        <strain evidence="1 2">EAF2021</strain>
    </source>
</reference>
<evidence type="ECO:0000313" key="2">
    <source>
        <dbReference type="Proteomes" id="UP001470230"/>
    </source>
</evidence>
<protein>
    <submittedName>
        <fullName evidence="1">Uncharacterized protein</fullName>
    </submittedName>
</protein>
<dbReference type="EMBL" id="JAPFFF010000021">
    <property type="protein sequence ID" value="KAK8854427.1"/>
    <property type="molecule type" value="Genomic_DNA"/>
</dbReference>
<proteinExistence type="predicted"/>